<evidence type="ECO:0000313" key="3">
    <source>
        <dbReference type="EMBL" id="EDM25193.1"/>
    </source>
</evidence>
<protein>
    <submittedName>
        <fullName evidence="3">Putative dTDP-glucose 4-6-dehydratase</fullName>
    </submittedName>
</protein>
<dbReference type="AlphaFoldDB" id="A6DT18"/>
<dbReference type="Pfam" id="PF01370">
    <property type="entry name" value="Epimerase"/>
    <property type="match status" value="1"/>
</dbReference>
<feature type="domain" description="NAD-dependent epimerase/dehydratase" evidence="2">
    <location>
        <begin position="34"/>
        <end position="279"/>
    </location>
</feature>
<dbReference type="InterPro" id="IPR036291">
    <property type="entry name" value="NAD(P)-bd_dom_sf"/>
</dbReference>
<comment type="caution">
    <text evidence="3">The sequence shown here is derived from an EMBL/GenBank/DDBJ whole genome shotgun (WGS) entry which is preliminary data.</text>
</comment>
<dbReference type="RefSeq" id="WP_007280968.1">
    <property type="nucleotide sequence ID" value="NZ_ABCK01000034.1"/>
</dbReference>
<dbReference type="eggNOG" id="COG0451">
    <property type="taxonomic scope" value="Bacteria"/>
</dbReference>
<keyword evidence="4" id="KW-1185">Reference proteome</keyword>
<dbReference type="InterPro" id="IPR001509">
    <property type="entry name" value="Epimerase_deHydtase"/>
</dbReference>
<dbReference type="Gene3D" id="3.40.50.720">
    <property type="entry name" value="NAD(P)-binding Rossmann-like Domain"/>
    <property type="match status" value="1"/>
</dbReference>
<reference evidence="3 4" key="1">
    <citation type="journal article" date="2010" name="J. Bacteriol.">
        <title>Genome sequence of Lentisphaera araneosa HTCC2155T, the type species of the order Lentisphaerales in the phylum Lentisphaerae.</title>
        <authorList>
            <person name="Thrash J.C."/>
            <person name="Cho J.C."/>
            <person name="Vergin K.L."/>
            <person name="Morris R.M."/>
            <person name="Giovannoni S.J."/>
        </authorList>
    </citation>
    <scope>NUCLEOTIDE SEQUENCE [LARGE SCALE GENOMIC DNA]</scope>
    <source>
        <strain evidence="3 4">HTCC2155</strain>
    </source>
</reference>
<accession>A6DT18</accession>
<dbReference type="EMBL" id="ABCK01000034">
    <property type="protein sequence ID" value="EDM25193.1"/>
    <property type="molecule type" value="Genomic_DNA"/>
</dbReference>
<comment type="similarity">
    <text evidence="1">Belongs to the NAD(P)-dependent epimerase/dehydratase family.</text>
</comment>
<name>A6DT18_9BACT</name>
<dbReference type="STRING" id="313628.LNTAR_03154"/>
<evidence type="ECO:0000256" key="1">
    <source>
        <dbReference type="ARBA" id="ARBA00007637"/>
    </source>
</evidence>
<evidence type="ECO:0000259" key="2">
    <source>
        <dbReference type="Pfam" id="PF01370"/>
    </source>
</evidence>
<dbReference type="PANTHER" id="PTHR43000">
    <property type="entry name" value="DTDP-D-GLUCOSE 4,6-DEHYDRATASE-RELATED"/>
    <property type="match status" value="1"/>
</dbReference>
<dbReference type="Proteomes" id="UP000004947">
    <property type="component" value="Unassembled WGS sequence"/>
</dbReference>
<dbReference type="OrthoDB" id="9771073at2"/>
<proteinExistence type="inferred from homology"/>
<gene>
    <name evidence="3" type="ORF">LNTAR_03154</name>
</gene>
<evidence type="ECO:0000313" key="4">
    <source>
        <dbReference type="Proteomes" id="UP000004947"/>
    </source>
</evidence>
<dbReference type="CDD" id="cd08946">
    <property type="entry name" value="SDR_e"/>
    <property type="match status" value="1"/>
</dbReference>
<organism evidence="3 4">
    <name type="scientific">Lentisphaera araneosa HTCC2155</name>
    <dbReference type="NCBI Taxonomy" id="313628"/>
    <lineage>
        <taxon>Bacteria</taxon>
        <taxon>Pseudomonadati</taxon>
        <taxon>Lentisphaerota</taxon>
        <taxon>Lentisphaeria</taxon>
        <taxon>Lentisphaerales</taxon>
        <taxon>Lentisphaeraceae</taxon>
        <taxon>Lentisphaera</taxon>
    </lineage>
</organism>
<dbReference type="SUPFAM" id="SSF51735">
    <property type="entry name" value="NAD(P)-binding Rossmann-fold domains"/>
    <property type="match status" value="1"/>
</dbReference>
<sequence length="357" mass="40031">MINSKQIDYIQNDCEQVLAGQLGTLTALKNKSLFISGANGYVGKWLIELINHLNEHHKFNINIKACATSISQSAKDYPHIFRKKYIDLIDKDIKNLSEIDASVSYVLHLAGNPDNRIHSSNPVKIMKDIILGTTRILDACNRLEKLLNFTHFSSGHVYGQQPFEAMNVNENTFYSSTGTRLLSYYGEAKRASESLVNAYRSQYKIPTTILRPFAFIGPHQLIDRPWAINNFIRDGLYGQSIRILGEPTTIRSYMYPSEMALWTLRAVLNPSEKNVFNLGSSDSMDLQSIAQIVEQSFGGHLGVSTNSPPGALNKSKFIPDISKFETAFDLPLKIGTEEAIRKAVTWYKLGGLSYGKL</sequence>